<evidence type="ECO:0000256" key="1">
    <source>
        <dbReference type="SAM" id="MobiDB-lite"/>
    </source>
</evidence>
<dbReference type="EMBL" id="JBHSJG010000036">
    <property type="protein sequence ID" value="MFC4988414.1"/>
    <property type="molecule type" value="Genomic_DNA"/>
</dbReference>
<sequence>MSEESITDRIDYERLAESIDVAELLEGTQWEGELDDAENTGAAIGRLIGESLGRVIGEAVGRTVGDRLVEEFLADDDGDEAESDGSEESEGSDGESEDGEESESEDDEEGSDEGGDE</sequence>
<comment type="caution">
    <text evidence="2">The sequence shown here is derived from an EMBL/GenBank/DDBJ whole genome shotgun (WGS) entry which is preliminary data.</text>
</comment>
<feature type="region of interest" description="Disordered" evidence="1">
    <location>
        <begin position="73"/>
        <end position="117"/>
    </location>
</feature>
<accession>A0ABD5QFP3</accession>
<evidence type="ECO:0000313" key="2">
    <source>
        <dbReference type="EMBL" id="MFC4988414.1"/>
    </source>
</evidence>
<dbReference type="RefSeq" id="WP_114577263.1">
    <property type="nucleotide sequence ID" value="NZ_JAIVEF010000001.1"/>
</dbReference>
<keyword evidence="3" id="KW-1185">Reference proteome</keyword>
<organism evidence="2 3">
    <name type="scientific">Saliphagus infecundisoli</name>
    <dbReference type="NCBI Taxonomy" id="1849069"/>
    <lineage>
        <taxon>Archaea</taxon>
        <taxon>Methanobacteriati</taxon>
        <taxon>Methanobacteriota</taxon>
        <taxon>Stenosarchaea group</taxon>
        <taxon>Halobacteria</taxon>
        <taxon>Halobacteriales</taxon>
        <taxon>Natrialbaceae</taxon>
        <taxon>Saliphagus</taxon>
    </lineage>
</organism>
<gene>
    <name evidence="2" type="ORF">ACFPFO_11725</name>
</gene>
<dbReference type="Proteomes" id="UP001595925">
    <property type="component" value="Unassembled WGS sequence"/>
</dbReference>
<protein>
    <submittedName>
        <fullName evidence="2">Uncharacterized protein</fullName>
    </submittedName>
</protein>
<dbReference type="AlphaFoldDB" id="A0ABD5QFP3"/>
<evidence type="ECO:0000313" key="3">
    <source>
        <dbReference type="Proteomes" id="UP001595925"/>
    </source>
</evidence>
<name>A0ABD5QFP3_9EURY</name>
<proteinExistence type="predicted"/>
<reference evidence="2 3" key="1">
    <citation type="journal article" date="2019" name="Int. J. Syst. Evol. Microbiol.">
        <title>The Global Catalogue of Microorganisms (GCM) 10K type strain sequencing project: providing services to taxonomists for standard genome sequencing and annotation.</title>
        <authorList>
            <consortium name="The Broad Institute Genomics Platform"/>
            <consortium name="The Broad Institute Genome Sequencing Center for Infectious Disease"/>
            <person name="Wu L."/>
            <person name="Ma J."/>
        </authorList>
    </citation>
    <scope>NUCLEOTIDE SEQUENCE [LARGE SCALE GENOMIC DNA]</scope>
    <source>
        <strain evidence="2 3">CGMCC 1.15824</strain>
    </source>
</reference>